<dbReference type="Gene3D" id="3.40.50.880">
    <property type="match status" value="1"/>
</dbReference>
<organism evidence="2">
    <name type="scientific">Noctiluca scintillans</name>
    <name type="common">Sea sparkle</name>
    <name type="synonym">Red tide dinoflagellate</name>
    <dbReference type="NCBI Taxonomy" id="2966"/>
    <lineage>
        <taxon>Eukaryota</taxon>
        <taxon>Sar</taxon>
        <taxon>Alveolata</taxon>
        <taxon>Dinophyceae</taxon>
        <taxon>Noctilucales</taxon>
        <taxon>Noctilucaceae</taxon>
        <taxon>Noctiluca</taxon>
    </lineage>
</organism>
<dbReference type="PANTHER" id="PTHR42695:SF5">
    <property type="entry name" value="GLUTAMINE AMIDOTRANSFERASE YLR126C-RELATED"/>
    <property type="match status" value="1"/>
</dbReference>
<evidence type="ECO:0000313" key="2">
    <source>
        <dbReference type="EMBL" id="CAD8842854.1"/>
    </source>
</evidence>
<dbReference type="GO" id="GO:0005829">
    <property type="term" value="C:cytosol"/>
    <property type="evidence" value="ECO:0007669"/>
    <property type="project" value="TreeGrafter"/>
</dbReference>
<dbReference type="GO" id="GO:0005634">
    <property type="term" value="C:nucleus"/>
    <property type="evidence" value="ECO:0007669"/>
    <property type="project" value="TreeGrafter"/>
</dbReference>
<accession>A0A7S1F3R9</accession>
<dbReference type="InterPro" id="IPR029062">
    <property type="entry name" value="Class_I_gatase-like"/>
</dbReference>
<dbReference type="CDD" id="cd01741">
    <property type="entry name" value="GATase1_1"/>
    <property type="match status" value="1"/>
</dbReference>
<dbReference type="InterPro" id="IPR017926">
    <property type="entry name" value="GATASE"/>
</dbReference>
<dbReference type="PANTHER" id="PTHR42695">
    <property type="entry name" value="GLUTAMINE AMIDOTRANSFERASE YLR126C-RELATED"/>
    <property type="match status" value="1"/>
</dbReference>
<protein>
    <recommendedName>
        <fullName evidence="1">Glutamine amidotransferase domain-containing protein</fullName>
    </recommendedName>
</protein>
<reference evidence="2" key="1">
    <citation type="submission" date="2021-01" db="EMBL/GenBank/DDBJ databases">
        <authorList>
            <person name="Corre E."/>
            <person name="Pelletier E."/>
            <person name="Niang G."/>
            <person name="Scheremetjew M."/>
            <person name="Finn R."/>
            <person name="Kale V."/>
            <person name="Holt S."/>
            <person name="Cochrane G."/>
            <person name="Meng A."/>
            <person name="Brown T."/>
            <person name="Cohen L."/>
        </authorList>
    </citation>
    <scope>NUCLEOTIDE SEQUENCE</scope>
</reference>
<dbReference type="Gene3D" id="3.10.450.50">
    <property type="match status" value="1"/>
</dbReference>
<dbReference type="SUPFAM" id="SSF52317">
    <property type="entry name" value="Class I glutamine amidotransferase-like"/>
    <property type="match status" value="1"/>
</dbReference>
<dbReference type="InterPro" id="IPR044992">
    <property type="entry name" value="ChyE-like"/>
</dbReference>
<proteinExistence type="predicted"/>
<dbReference type="AlphaFoldDB" id="A0A7S1F3R9"/>
<dbReference type="PROSITE" id="PS51273">
    <property type="entry name" value="GATASE_TYPE_1"/>
    <property type="match status" value="1"/>
</dbReference>
<gene>
    <name evidence="2" type="ORF">NSCI0253_LOCUS17202</name>
</gene>
<sequence length="431" mass="47126">MDSALHLAIRQLRAYNKPRDESVSKADEFFQCFSCDVVVYDLNGQQLLAGAAFRNRYRTVFRESTGLQAWVRRRWTLTGSSPSSPSFVLDAESFRGLVKPIGSALDGSTGLGEESADDILVLYMATEGLIRKVWFARDTEGLGVQGVDSVALLAQFLQVARGELEQRDVEFHPVQAQFLQPPVRVAVLNCDPHVPGDQDLSVMLRLAASEQGRAVDIQVFKANEMEYPTSFASYDGLVISGSPSSVNDADAWIAQLQHQVCELHAMGCKLVGICFGHQLIVKALGGEVTRNAMGWEFGRCGIKLSEDGLEYLSTLGGPLEPEVTLQEIHQDMATTLPENLFSLGGSHATAIQGTFNRRNILTVQGHPEFTAERVLQILDLCEQHEGLTDESLSRGTIAEIRGGGVHAASGPTHAEAIRRAILNFMTPRSQD</sequence>
<dbReference type="Pfam" id="PF00117">
    <property type="entry name" value="GATase"/>
    <property type="match status" value="1"/>
</dbReference>
<dbReference type="EMBL" id="HBFQ01024351">
    <property type="protein sequence ID" value="CAD8842854.1"/>
    <property type="molecule type" value="Transcribed_RNA"/>
</dbReference>
<name>A0A7S1F3R9_NOCSC</name>
<evidence type="ECO:0000259" key="1">
    <source>
        <dbReference type="Pfam" id="PF00117"/>
    </source>
</evidence>
<feature type="domain" description="Glutamine amidotransferase" evidence="1">
    <location>
        <begin position="213"/>
        <end position="372"/>
    </location>
</feature>